<evidence type="ECO:0000256" key="1">
    <source>
        <dbReference type="ARBA" id="ARBA00004184"/>
    </source>
</evidence>
<evidence type="ECO:0000256" key="3">
    <source>
        <dbReference type="ARBA" id="ARBA00022481"/>
    </source>
</evidence>
<dbReference type="GO" id="GO:0005737">
    <property type="term" value="C:cytoplasm"/>
    <property type="evidence" value="ECO:0007669"/>
    <property type="project" value="TreeGrafter"/>
</dbReference>
<dbReference type="PROSITE" id="PS51043">
    <property type="entry name" value="DDHD"/>
    <property type="match status" value="1"/>
</dbReference>
<dbReference type="InterPro" id="IPR036412">
    <property type="entry name" value="HAD-like_sf"/>
</dbReference>
<dbReference type="EMBL" id="CAJNOC010001081">
    <property type="protein sequence ID" value="CAF0833193.1"/>
    <property type="molecule type" value="Genomic_DNA"/>
</dbReference>
<dbReference type="GO" id="GO:0071944">
    <property type="term" value="C:cell periphery"/>
    <property type="evidence" value="ECO:0007669"/>
    <property type="project" value="UniProtKB-ARBA"/>
</dbReference>
<evidence type="ECO:0000256" key="7">
    <source>
        <dbReference type="SAM" id="Phobius"/>
    </source>
</evidence>
<evidence type="ECO:0000256" key="5">
    <source>
        <dbReference type="ARBA" id="ARBA00022837"/>
    </source>
</evidence>
<dbReference type="InterPro" id="IPR031315">
    <property type="entry name" value="LNS2/PITP"/>
</dbReference>
<keyword evidence="7" id="KW-1133">Transmembrane helix</keyword>
<feature type="region of interest" description="Disordered" evidence="6">
    <location>
        <begin position="433"/>
        <end position="452"/>
    </location>
</feature>
<reference evidence="9" key="1">
    <citation type="submission" date="2021-02" db="EMBL/GenBank/DDBJ databases">
        <authorList>
            <person name="Nowell W R."/>
        </authorList>
    </citation>
    <scope>NUCLEOTIDE SEQUENCE</scope>
    <source>
        <strain evidence="9">Ploen Becks lab</strain>
    </source>
</reference>
<proteinExistence type="inferred from homology"/>
<keyword evidence="3" id="KW-0488">Methylation</keyword>
<evidence type="ECO:0000259" key="8">
    <source>
        <dbReference type="PROSITE" id="PS51043"/>
    </source>
</evidence>
<dbReference type="GO" id="GO:0046872">
    <property type="term" value="F:metal ion binding"/>
    <property type="evidence" value="ECO:0007669"/>
    <property type="project" value="InterPro"/>
</dbReference>
<dbReference type="InterPro" id="IPR023214">
    <property type="entry name" value="HAD_sf"/>
</dbReference>
<dbReference type="InterPro" id="IPR023393">
    <property type="entry name" value="START-like_dom_sf"/>
</dbReference>
<dbReference type="InterPro" id="IPR055261">
    <property type="entry name" value="PI_transfer_N"/>
</dbReference>
<feature type="transmembrane region" description="Helical" evidence="7">
    <location>
        <begin position="1254"/>
        <end position="1273"/>
    </location>
</feature>
<comment type="subcellular location">
    <subcellularLocation>
        <location evidence="1">Endomembrane system</location>
        <topology evidence="1">Peripheral membrane protein</topology>
    </subcellularLocation>
</comment>
<dbReference type="Pfam" id="PF02862">
    <property type="entry name" value="DDHD"/>
    <property type="match status" value="2"/>
</dbReference>
<comment type="similarity">
    <text evidence="2">Belongs to the PtdIns transfer protein family. PI transfer class IIA subfamily.</text>
</comment>
<dbReference type="InterPro" id="IPR004177">
    <property type="entry name" value="DDHD_dom"/>
</dbReference>
<dbReference type="PANTHER" id="PTHR10658:SF81">
    <property type="entry name" value="PROTEIN RETINAL DEGENERATION B"/>
    <property type="match status" value="1"/>
</dbReference>
<dbReference type="GO" id="GO:0031210">
    <property type="term" value="F:phosphatidylcholine binding"/>
    <property type="evidence" value="ECO:0007669"/>
    <property type="project" value="TreeGrafter"/>
</dbReference>
<keyword evidence="7" id="KW-0812">Transmembrane</keyword>
<dbReference type="InterPro" id="IPR001666">
    <property type="entry name" value="PI_transfer"/>
</dbReference>
<dbReference type="PANTHER" id="PTHR10658">
    <property type="entry name" value="PHOSPHATIDYLINOSITOL TRANSFER PROTEIN"/>
    <property type="match status" value="1"/>
</dbReference>
<comment type="caution">
    <text evidence="9">The sequence shown here is derived from an EMBL/GenBank/DDBJ whole genome shotgun (WGS) entry which is preliminary data.</text>
</comment>
<dbReference type="SUPFAM" id="SSF55961">
    <property type="entry name" value="Bet v1-like"/>
    <property type="match status" value="1"/>
</dbReference>
<evidence type="ECO:0000256" key="2">
    <source>
        <dbReference type="ARBA" id="ARBA00010316"/>
    </source>
</evidence>
<dbReference type="PRINTS" id="PR00391">
    <property type="entry name" value="PITRANSFER"/>
</dbReference>
<evidence type="ECO:0000256" key="4">
    <source>
        <dbReference type="ARBA" id="ARBA00022553"/>
    </source>
</evidence>
<keyword evidence="7" id="KW-0472">Membrane</keyword>
<accession>A0A813UXV8</accession>
<gene>
    <name evidence="9" type="ORF">OXX778_LOCUS8074</name>
</gene>
<dbReference type="Pfam" id="PF02121">
    <property type="entry name" value="IP_trans"/>
    <property type="match status" value="1"/>
</dbReference>
<dbReference type="Gene3D" id="3.30.530.20">
    <property type="match status" value="1"/>
</dbReference>
<dbReference type="OrthoDB" id="18453at2759"/>
<dbReference type="SMART" id="SM00775">
    <property type="entry name" value="LNS2"/>
    <property type="match status" value="1"/>
</dbReference>
<keyword evidence="5" id="KW-0106">Calcium</keyword>
<protein>
    <recommendedName>
        <fullName evidence="8">DDHD domain-containing protein</fullName>
    </recommendedName>
</protein>
<dbReference type="Proteomes" id="UP000663879">
    <property type="component" value="Unassembled WGS sequence"/>
</dbReference>
<dbReference type="Pfam" id="PF24694">
    <property type="entry name" value="LNS2_PITM1-3"/>
    <property type="match status" value="1"/>
</dbReference>
<feature type="domain" description="DDHD" evidence="8">
    <location>
        <begin position="714"/>
        <end position="907"/>
    </location>
</feature>
<evidence type="ECO:0000313" key="9">
    <source>
        <dbReference type="EMBL" id="CAF0833193.1"/>
    </source>
</evidence>
<dbReference type="Gene3D" id="3.40.50.1000">
    <property type="entry name" value="HAD superfamily/HAD-like"/>
    <property type="match status" value="1"/>
</dbReference>
<keyword evidence="4" id="KW-0597">Phosphoprotein</keyword>
<name>A0A813UXV8_9BILA</name>
<organism evidence="9 10">
    <name type="scientific">Brachionus calyciflorus</name>
    <dbReference type="NCBI Taxonomy" id="104777"/>
    <lineage>
        <taxon>Eukaryota</taxon>
        <taxon>Metazoa</taxon>
        <taxon>Spiralia</taxon>
        <taxon>Gnathifera</taxon>
        <taxon>Rotifera</taxon>
        <taxon>Eurotatoria</taxon>
        <taxon>Monogononta</taxon>
        <taxon>Pseudotrocha</taxon>
        <taxon>Ploima</taxon>
        <taxon>Brachionidae</taxon>
        <taxon>Brachionus</taxon>
    </lineage>
</organism>
<dbReference type="GO" id="GO:0008526">
    <property type="term" value="F:phosphatidylinositol transfer activity"/>
    <property type="evidence" value="ECO:0007669"/>
    <property type="project" value="TreeGrafter"/>
</dbReference>
<dbReference type="GO" id="GO:0035091">
    <property type="term" value="F:phosphatidylinositol binding"/>
    <property type="evidence" value="ECO:0007669"/>
    <property type="project" value="TreeGrafter"/>
</dbReference>
<dbReference type="SUPFAM" id="SSF56784">
    <property type="entry name" value="HAD-like"/>
    <property type="match status" value="1"/>
</dbReference>
<dbReference type="GO" id="GO:0012505">
    <property type="term" value="C:endomembrane system"/>
    <property type="evidence" value="ECO:0007669"/>
    <property type="project" value="UniProtKB-SubCell"/>
</dbReference>
<sequence>MIIKEFRIVVPMSVEEYQIAQLYTIQKKSRLESTGAGSGVEIIENKPYESNNEKGQYTLKVYHVDERLPPSLKTIAKLLFPKSALLFEEESWNCYPYTRTKYQHRLFKSFSIDIESKYVADYGQSENAFNLSNKELSNRTVDFIDIVTDTINPNEYKAEEDPSKYVSKKSQLGPLNKNWLDELKSNANHSKNQSSLNNKTIKYMCAYKLCRIECAFWGFQSKVEKLITESVLRNMILMSHRQAWCWQDEYLDLSIDDVRRLEIETQEYLKKKMKGEPTDDLELSNFGKINKIEEEEKSDEFVSPDELIIENDLKTKKFIHKDVNNNDFDNICNEDSDFGDNEDNEEDNVSQNSNFEEFYDAISQVSVGISSSTICNDQHKSTISLNLTSSQSEKLKNKRFNSNELKMRTNSDIFNKKTNSKEEKIKFFKNKNSKLSSSSTSSSNKSDTNSNLRSQKSITKIDTLIFVVHGGNVTCTDTSKQSDFLNFKSTMESVIKANYSQYYGRIGYRLISCDSICKDALLKLSALSPVTTEQSFSVDDTDNFAEASAAIFSLHENLPFNTLPLLALANQTQYKSSLVKFIRECNKVYQQFLHSPEGQSFEGQVVLIGDSLGSILAYDSLCQSLNNNSSDESSTIASSIGSSQVNIDKNFASSPNTNRKMETNLPSPKISLNDGAILDNDESPIKRNSSNVSSIGGIEFGSNIQNNFTVDEKLDFDVAHFFVFGSPLGLVLAQRKITNGLLDIPCCSQFYNLFHLTDPIAIRIEPLLCKQFKFIEPAMIPRHSKFPLGDGSNLSLDYFIVKYGNLFDTNKLLKSNPNEPIKIERINSLVIQNSSQNLLTPNFDQLKSLQKIIQTKKNWWGDNRIDYVLYAPEKIANLPKKSLPYIFHSCYWESTDVVAFILRMICKFDSGSALIPSEETIFNNNSERVEKWQRRLNRVKLRKFSANHRANDVIVLEDKEQILSAKFSYGPLDFALSGEKIDIYIMSKPSSNNGEWKFYASELTDSHGKIKYVIPKEKRLPLGMYQIKMVVKCDHTYSEFHMSVLPANTEAVVFSIDGSFAANISFSGTDPKVRPGAVDVVRHWQDLGYLIIYITARPDIQHYKVTNWLAQHNFPLGMVYFSDGFKRDPIKQKTETLKNIVVKCNLKLQAGYGSSKDISMYNNLGVDPSRIFIIGKMKSKNSNQAVILNNGYASHLNDLQNPNYLFRQASGNARLIIRKGNLNIKQNTIFANSKNDTGNVTNGHVLVNLKIYSYFWFAIVLTLSLITSSFNYVESTVKRSPLRRRGEANARERAKVKATIDARTAAVTKADIDAEVKRQSIETDVTRSSRISGLDRDAAFKRLKQKKIQRRAAKTFGFFGRYRENPEY</sequence>
<dbReference type="GO" id="GO:0008525">
    <property type="term" value="F:phosphatidylcholine transporter activity"/>
    <property type="evidence" value="ECO:0007669"/>
    <property type="project" value="TreeGrafter"/>
</dbReference>
<dbReference type="Pfam" id="PF24695">
    <property type="entry name" value="PITM1-3"/>
    <property type="match status" value="1"/>
</dbReference>
<dbReference type="SMART" id="SM01127">
    <property type="entry name" value="DDHD"/>
    <property type="match status" value="1"/>
</dbReference>
<dbReference type="FunFam" id="3.30.530.20:FF:000028">
    <property type="entry name" value="Phosphatidylinositol transfer protein 5"/>
    <property type="match status" value="1"/>
</dbReference>
<evidence type="ECO:0000313" key="10">
    <source>
        <dbReference type="Proteomes" id="UP000663879"/>
    </source>
</evidence>
<evidence type="ECO:0000256" key="6">
    <source>
        <dbReference type="SAM" id="MobiDB-lite"/>
    </source>
</evidence>
<keyword evidence="10" id="KW-1185">Reference proteome</keyword>